<dbReference type="EMBL" id="JAGEPF010000045">
    <property type="protein sequence ID" value="MBO2465365.1"/>
    <property type="molecule type" value="Genomic_DNA"/>
</dbReference>
<protein>
    <submittedName>
        <fullName evidence="1">Uncharacterized protein</fullName>
    </submittedName>
</protein>
<dbReference type="RefSeq" id="WP_208252212.1">
    <property type="nucleotide sequence ID" value="NZ_JAGEPF010000045.1"/>
</dbReference>
<dbReference type="Proteomes" id="UP000680206">
    <property type="component" value="Unassembled WGS sequence"/>
</dbReference>
<evidence type="ECO:0000313" key="2">
    <source>
        <dbReference type="Proteomes" id="UP000680206"/>
    </source>
</evidence>
<name>A0ABS3S8M8_9ACTN</name>
<reference evidence="1 2" key="1">
    <citation type="submission" date="2021-03" db="EMBL/GenBank/DDBJ databases">
        <title>Actinomadura violae sp. nov., isolated from lichen in Thailand.</title>
        <authorList>
            <person name="Kanchanasin P."/>
            <person name="Saeng-In P."/>
            <person name="Phongsopitanun W."/>
            <person name="Yuki M."/>
            <person name="Kudo T."/>
            <person name="Ohkuma M."/>
            <person name="Tanasupawat S."/>
        </authorList>
    </citation>
    <scope>NUCLEOTIDE SEQUENCE [LARGE SCALE GENOMIC DNA]</scope>
    <source>
        <strain evidence="1 2">LCR2-06</strain>
    </source>
</reference>
<sequence>MIESMLVQDVSPPWGWTDAERADAALYLSGSITDPAPSAVYGRRPGAVTAWWAGDRAAQIGVRWVRRHCQVAEVARYNRMQGFDLVREEQRASARPYMMAGGPSGWTWPRGSGRSGRGAP</sequence>
<organism evidence="1 2">
    <name type="scientific">Actinomadura violacea</name>
    <dbReference type="NCBI Taxonomy" id="2819934"/>
    <lineage>
        <taxon>Bacteria</taxon>
        <taxon>Bacillati</taxon>
        <taxon>Actinomycetota</taxon>
        <taxon>Actinomycetes</taxon>
        <taxon>Streptosporangiales</taxon>
        <taxon>Thermomonosporaceae</taxon>
        <taxon>Actinomadura</taxon>
    </lineage>
</organism>
<proteinExistence type="predicted"/>
<evidence type="ECO:0000313" key="1">
    <source>
        <dbReference type="EMBL" id="MBO2465365.1"/>
    </source>
</evidence>
<comment type="caution">
    <text evidence="1">The sequence shown here is derived from an EMBL/GenBank/DDBJ whole genome shotgun (WGS) entry which is preliminary data.</text>
</comment>
<gene>
    <name evidence="1" type="ORF">J4709_48175</name>
</gene>
<accession>A0ABS3S8M8</accession>
<keyword evidence="2" id="KW-1185">Reference proteome</keyword>